<evidence type="ECO:0000313" key="3">
    <source>
        <dbReference type="Proteomes" id="UP000886469"/>
    </source>
</evidence>
<dbReference type="RefSeq" id="WP_169071597.1">
    <property type="nucleotide sequence ID" value="NZ_JAZKUC010000001.1"/>
</dbReference>
<name>A0ABX1TE95_9PROT</name>
<reference evidence="2" key="1">
    <citation type="submission" date="2019-03" db="EMBL/GenBank/DDBJ databases">
        <title>Metabolic reconstructions from genomes of highly enriched 'Candidatus Accumulibacter' and 'Candidatus Competibacter' bioreactor populations.</title>
        <authorList>
            <person name="Annavajhala M.K."/>
            <person name="Welles L."/>
            <person name="Abbas B."/>
            <person name="Sorokin D."/>
            <person name="Park H."/>
            <person name="Van Loosdrecht M."/>
            <person name="Chandran K."/>
        </authorList>
    </citation>
    <scope>NUCLEOTIDE SEQUENCE</scope>
    <source>
        <strain evidence="2">SBR_L</strain>
    </source>
</reference>
<evidence type="ECO:0000313" key="2">
    <source>
        <dbReference type="EMBL" id="NMQ07261.1"/>
    </source>
</evidence>
<sequence>MRSTSFGFGTVRIISSVMLLASVLLSGCSDPKSYEVTKLTEEPRKELGQKLTSDEGQKLAG</sequence>
<dbReference type="PROSITE" id="PS51257">
    <property type="entry name" value="PROKAR_LIPOPROTEIN"/>
    <property type="match status" value="1"/>
</dbReference>
<comment type="caution">
    <text evidence="2">The sequence shown here is derived from an EMBL/GenBank/DDBJ whole genome shotgun (WGS) entry which is preliminary data.</text>
</comment>
<feature type="region of interest" description="Disordered" evidence="1">
    <location>
        <begin position="36"/>
        <end position="61"/>
    </location>
</feature>
<protein>
    <recommendedName>
        <fullName evidence="4">Outer membrane protein assembly factor BamE</fullName>
    </recommendedName>
</protein>
<gene>
    <name evidence="2" type="ORF">E4Q08_19475</name>
</gene>
<accession>A0ABX1TE95</accession>
<dbReference type="EMBL" id="SPMX01000070">
    <property type="protein sequence ID" value="NMQ07261.1"/>
    <property type="molecule type" value="Genomic_DNA"/>
</dbReference>
<dbReference type="Proteomes" id="UP000886469">
    <property type="component" value="Unassembled WGS sequence"/>
</dbReference>
<evidence type="ECO:0008006" key="4">
    <source>
        <dbReference type="Google" id="ProtNLM"/>
    </source>
</evidence>
<evidence type="ECO:0000256" key="1">
    <source>
        <dbReference type="SAM" id="MobiDB-lite"/>
    </source>
</evidence>
<proteinExistence type="predicted"/>
<keyword evidence="3" id="KW-1185">Reference proteome</keyword>
<organism evidence="2 3">
    <name type="scientific">Candidatus Accumulibacter contiguus</name>
    <dbReference type="NCBI Taxonomy" id="2954381"/>
    <lineage>
        <taxon>Bacteria</taxon>
        <taxon>Pseudomonadati</taxon>
        <taxon>Pseudomonadota</taxon>
        <taxon>Betaproteobacteria</taxon>
        <taxon>Candidatus Accumulibacter</taxon>
    </lineage>
</organism>